<dbReference type="GO" id="GO:0140535">
    <property type="term" value="C:intracellular protein-containing complex"/>
    <property type="evidence" value="ECO:0007669"/>
    <property type="project" value="UniProtKB-ARBA"/>
</dbReference>
<evidence type="ECO:0000256" key="14">
    <source>
        <dbReference type="ARBA" id="ARBA00083625"/>
    </source>
</evidence>
<dbReference type="Pfam" id="PF03931">
    <property type="entry name" value="Skp1_POZ"/>
    <property type="match status" value="1"/>
</dbReference>
<dbReference type="PANTHER" id="PTHR20648">
    <property type="entry name" value="ELONGIN-C"/>
    <property type="match status" value="1"/>
</dbReference>
<dbReference type="AlphaFoldDB" id="A0AAD4R943"/>
<dbReference type="GO" id="GO:0005634">
    <property type="term" value="C:nucleus"/>
    <property type="evidence" value="ECO:0007669"/>
    <property type="project" value="UniProtKB-SubCell"/>
</dbReference>
<keyword evidence="5" id="KW-0833">Ubl conjugation pathway</keyword>
<name>A0AAD4R943_9BILA</name>
<evidence type="ECO:0000256" key="13">
    <source>
        <dbReference type="ARBA" id="ARBA00080440"/>
    </source>
</evidence>
<evidence type="ECO:0000256" key="15">
    <source>
        <dbReference type="ARBA" id="ARBA00093535"/>
    </source>
</evidence>
<comment type="subcellular location">
    <subcellularLocation>
        <location evidence="1">Nucleus</location>
    </subcellularLocation>
</comment>
<dbReference type="CDD" id="cd18321">
    <property type="entry name" value="BTB_POZ_EloC"/>
    <property type="match status" value="1"/>
</dbReference>
<evidence type="ECO:0000256" key="2">
    <source>
        <dbReference type="ARBA" id="ARBA00004906"/>
    </source>
</evidence>
<evidence type="ECO:0000313" key="17">
    <source>
        <dbReference type="EMBL" id="KAI1718768.1"/>
    </source>
</evidence>
<evidence type="ECO:0000256" key="5">
    <source>
        <dbReference type="ARBA" id="ARBA00022786"/>
    </source>
</evidence>
<keyword evidence="7" id="KW-0805">Transcription regulation</keyword>
<comment type="function">
    <text evidence="10">SIII, also known as elongin, is a general transcription elongation factor that increases the RNA polymerase II transcription elongation past template-encoded arresting sites. Subunit A is transcriptionally active and its transcription activity is strongly enhanced by binding to the dimeric complex of the SIII regulatory subunits B and C (elongin BC complex). In embryonic stem cells, the elongin BC complex is recruited by EPOP to Polycomb group (PcG) target genes in order generate genomic region that display both active and repressive chromatin properties, an important feature of pluripotent stem cells.</text>
</comment>
<comment type="subunit">
    <text evidence="15">Heterotrimer of an A (ELOA, ELOA2 or ELOA3P), ELOB and ELOC subunit. The elongin BC complex interacts with EPOP; leading to recruit the elongin BC complex to Polycomb group (PcG) target genes, thereby restricting excessive activity of the PRC2/EED-EZH2 complex. Component of multiple cullin-RING E3 ubiquitin-protein ligase complexes composed of Elongin BC (ELOB and ELOC), a cullin (CUL2 or CUL5), a catalytic subunit (RBX1 or RNF7/RBX2), as well as a substrate adapter protein that can be either ASB2, ASB9, ASB11, KLHDC2, KLHDC3, KLHDC10, APPBP2, FEM1A, FEM1B, FEM1C, LRR1, PCMTD1, SOCS1, SOCS2, SOCS5, SPSB1, SPSB3, ELOA, VHL, WSB1, ZYG11B or RAB40C. Interacts with TMF1. As part of the Elongin BC E3 ubiquitin ligase complex; interacts with NRBP1. May form oligomers as a KLHDC2/KLHDC3-ELOB-ELOC complex; this interaction is autoinhibitory for the E3 ligase complex as the substrate-binding site of KLHDC2/KLHDC3 is blocked in the oligomer.</text>
</comment>
<evidence type="ECO:0000256" key="10">
    <source>
        <dbReference type="ARBA" id="ARBA00054216"/>
    </source>
</evidence>
<sequence>MSADNQTSQYGGCEGPDAPYVKLISSDGHEFIIKREHALTSGTIKAMLSGPGQYAENEANEVNFREIPSHVLQKVCHYFSYKVRYTNSATEIPEFQVSPELALELLMAANFLDC</sequence>
<dbReference type="InterPro" id="IPR016073">
    <property type="entry name" value="Skp1_comp_POZ"/>
</dbReference>
<evidence type="ECO:0000256" key="1">
    <source>
        <dbReference type="ARBA" id="ARBA00004123"/>
    </source>
</evidence>
<keyword evidence="18" id="KW-1185">Reference proteome</keyword>
<evidence type="ECO:0000256" key="4">
    <source>
        <dbReference type="ARBA" id="ARBA00021347"/>
    </source>
</evidence>
<dbReference type="InterPro" id="IPR001232">
    <property type="entry name" value="SKP1-like"/>
</dbReference>
<evidence type="ECO:0000313" key="18">
    <source>
        <dbReference type="Proteomes" id="UP001201812"/>
    </source>
</evidence>
<reference evidence="17" key="1">
    <citation type="submission" date="2022-01" db="EMBL/GenBank/DDBJ databases">
        <title>Genome Sequence Resource for Two Populations of Ditylenchus destructor, the Migratory Endoparasitic Phytonematode.</title>
        <authorList>
            <person name="Zhang H."/>
            <person name="Lin R."/>
            <person name="Xie B."/>
        </authorList>
    </citation>
    <scope>NUCLEOTIDE SEQUENCE</scope>
    <source>
        <strain evidence="17">BazhouSP</strain>
    </source>
</reference>
<evidence type="ECO:0000256" key="9">
    <source>
        <dbReference type="ARBA" id="ARBA00023242"/>
    </source>
</evidence>
<dbReference type="GO" id="GO:1990234">
    <property type="term" value="C:transferase complex"/>
    <property type="evidence" value="ECO:0007669"/>
    <property type="project" value="UniProtKB-ARBA"/>
</dbReference>
<feature type="domain" description="SKP1 component POZ" evidence="16">
    <location>
        <begin position="20"/>
        <end position="82"/>
    </location>
</feature>
<dbReference type="Gene3D" id="3.30.710.10">
    <property type="entry name" value="Potassium Channel Kv1.1, Chain A"/>
    <property type="match status" value="1"/>
</dbReference>
<dbReference type="SMART" id="SM00512">
    <property type="entry name" value="Skp1"/>
    <property type="match status" value="1"/>
</dbReference>
<evidence type="ECO:0000256" key="6">
    <source>
        <dbReference type="ARBA" id="ARBA00022843"/>
    </source>
</evidence>
<evidence type="ECO:0000256" key="11">
    <source>
        <dbReference type="ARBA" id="ARBA00075906"/>
    </source>
</evidence>
<dbReference type="InterPro" id="IPR039948">
    <property type="entry name" value="ELC1"/>
</dbReference>
<dbReference type="GO" id="GO:0005737">
    <property type="term" value="C:cytoplasm"/>
    <property type="evidence" value="ECO:0007669"/>
    <property type="project" value="UniProtKB-ARBA"/>
</dbReference>
<evidence type="ECO:0000256" key="12">
    <source>
        <dbReference type="ARBA" id="ARBA00076689"/>
    </source>
</evidence>
<dbReference type="GO" id="GO:0006511">
    <property type="term" value="P:ubiquitin-dependent protein catabolic process"/>
    <property type="evidence" value="ECO:0007669"/>
    <property type="project" value="InterPro"/>
</dbReference>
<dbReference type="SUPFAM" id="SSF54695">
    <property type="entry name" value="POZ domain"/>
    <property type="match status" value="1"/>
</dbReference>
<evidence type="ECO:0000256" key="3">
    <source>
        <dbReference type="ARBA" id="ARBA00009993"/>
    </source>
</evidence>
<protein>
    <recommendedName>
        <fullName evidence="4">Elongin-C</fullName>
    </recommendedName>
    <alternativeName>
        <fullName evidence="11">Elongin 15 kDa subunit</fullName>
    </alternativeName>
    <alternativeName>
        <fullName evidence="12">RNA polymerase II transcription factor SIII subunit C</fullName>
    </alternativeName>
    <alternativeName>
        <fullName evidence="14">SIII p15</fullName>
    </alternativeName>
    <alternativeName>
        <fullName evidence="13">Transcription elongation factor B polypeptide 1</fullName>
    </alternativeName>
</protein>
<dbReference type="FunFam" id="3.30.710.10:FF:000016">
    <property type="entry name" value="Transcription elongation factor"/>
    <property type="match status" value="1"/>
</dbReference>
<gene>
    <name evidence="17" type="ORF">DdX_05875</name>
</gene>
<keyword evidence="6" id="KW-0832">Ubl conjugation</keyword>
<dbReference type="InterPro" id="IPR011333">
    <property type="entry name" value="SKP1/BTB/POZ_sf"/>
</dbReference>
<accession>A0AAD4R943</accession>
<evidence type="ECO:0000256" key="8">
    <source>
        <dbReference type="ARBA" id="ARBA00023163"/>
    </source>
</evidence>
<comment type="pathway">
    <text evidence="2">Protein modification; protein ubiquitination.</text>
</comment>
<comment type="similarity">
    <text evidence="3">Belongs to the SKP1 family.</text>
</comment>
<keyword evidence="9" id="KW-0539">Nucleus</keyword>
<organism evidence="17 18">
    <name type="scientific">Ditylenchus destructor</name>
    <dbReference type="NCBI Taxonomy" id="166010"/>
    <lineage>
        <taxon>Eukaryota</taxon>
        <taxon>Metazoa</taxon>
        <taxon>Ecdysozoa</taxon>
        <taxon>Nematoda</taxon>
        <taxon>Chromadorea</taxon>
        <taxon>Rhabditida</taxon>
        <taxon>Tylenchina</taxon>
        <taxon>Tylenchomorpha</taxon>
        <taxon>Sphaerularioidea</taxon>
        <taxon>Anguinidae</taxon>
        <taxon>Anguininae</taxon>
        <taxon>Ditylenchus</taxon>
    </lineage>
</organism>
<evidence type="ECO:0000259" key="16">
    <source>
        <dbReference type="Pfam" id="PF03931"/>
    </source>
</evidence>
<keyword evidence="8" id="KW-0804">Transcription</keyword>
<dbReference type="Proteomes" id="UP001201812">
    <property type="component" value="Unassembled WGS sequence"/>
</dbReference>
<dbReference type="EMBL" id="JAKKPZ010000007">
    <property type="protein sequence ID" value="KAI1718768.1"/>
    <property type="molecule type" value="Genomic_DNA"/>
</dbReference>
<evidence type="ECO:0000256" key="7">
    <source>
        <dbReference type="ARBA" id="ARBA00023015"/>
    </source>
</evidence>
<comment type="caution">
    <text evidence="17">The sequence shown here is derived from an EMBL/GenBank/DDBJ whole genome shotgun (WGS) entry which is preliminary data.</text>
</comment>
<proteinExistence type="inferred from homology"/>